<dbReference type="PROSITE" id="PS00662">
    <property type="entry name" value="T2SP_E"/>
    <property type="match status" value="1"/>
</dbReference>
<keyword evidence="3" id="KW-0067">ATP-binding</keyword>
<sequence>MKPQLKQRLGDLLVAEGAVTEEQVMAALTAQKSGGRKLGRTLIDMGAITEEQLLTILSQQMAIPFLDISRRRIAPALVQLLPEVHARRYRALVVEADEDGVLLAMSDPADLAALDTLETLLAPRQIRLAVATEGQLLDAFDNLYRHTEKIASIAGELQEEYGDEQDFTLSGLMADDDGGDATVVRLLQSIFEDAMQVRASDIHIEPDENVLRIRYRVDGQLMENTLTEFRVANALVLRIKLMSGLDISEKRLPQDGRFQFTIAQHEVDVRVSTMPVQNGEAVVMRLLDQSAGLLDIAKTGMPDAIQRRLRAQINRPHGMILVTGPTGSGKTTTLYGLLNELNQPSNKIITVEDPVEYRLDRINQVQVNQKIGLTFSQVLRTTLRQDPDIIMVGEMRDQETVEIGLRAALTGHLVLSTLHTNDAISSTLRLIDMGAAPYLVSSALRAILAQRLVRRICNHCATEVEAEPAEKAWLTHVADAQVAARTFHRGVGCQRCNQTGFRGRIGVYELLELDEPMIDALRDGDPLAFAKAARRNPSFQPLALAALDYASQGLTTLSEAMRLAEDISELSQSLAQRIDES</sequence>
<dbReference type="KEGG" id="fes:HER31_14065"/>
<accession>A0A6H1UFR1</accession>
<dbReference type="GO" id="GO:0005886">
    <property type="term" value="C:plasma membrane"/>
    <property type="evidence" value="ECO:0007669"/>
    <property type="project" value="TreeGrafter"/>
</dbReference>
<dbReference type="Pfam" id="PF00437">
    <property type="entry name" value="T2SSE"/>
    <property type="match status" value="1"/>
</dbReference>
<dbReference type="Gene3D" id="3.30.450.90">
    <property type="match status" value="1"/>
</dbReference>
<dbReference type="InterPro" id="IPR001482">
    <property type="entry name" value="T2SS/T4SS_dom"/>
</dbReference>
<dbReference type="EMBL" id="CP051180">
    <property type="protein sequence ID" value="QIZ77921.1"/>
    <property type="molecule type" value="Genomic_DNA"/>
</dbReference>
<dbReference type="SMART" id="SM00382">
    <property type="entry name" value="AAA"/>
    <property type="match status" value="1"/>
</dbReference>
<dbReference type="SUPFAM" id="SSF52540">
    <property type="entry name" value="P-loop containing nucleoside triphosphate hydrolases"/>
    <property type="match status" value="1"/>
</dbReference>
<organism evidence="5 6">
    <name type="scientific">Ferrimonas lipolytica</name>
    <dbReference type="NCBI Taxonomy" id="2724191"/>
    <lineage>
        <taxon>Bacteria</taxon>
        <taxon>Pseudomonadati</taxon>
        <taxon>Pseudomonadota</taxon>
        <taxon>Gammaproteobacteria</taxon>
        <taxon>Alteromonadales</taxon>
        <taxon>Ferrimonadaceae</taxon>
        <taxon>Ferrimonas</taxon>
    </lineage>
</organism>
<keyword evidence="6" id="KW-1185">Reference proteome</keyword>
<dbReference type="Proteomes" id="UP000501602">
    <property type="component" value="Chromosome"/>
</dbReference>
<evidence type="ECO:0000313" key="6">
    <source>
        <dbReference type="Proteomes" id="UP000501602"/>
    </source>
</evidence>
<dbReference type="AlphaFoldDB" id="A0A6H1UFR1"/>
<gene>
    <name evidence="5" type="primary">tadA</name>
    <name evidence="5" type="ORF">HER31_14065</name>
</gene>
<dbReference type="InterPro" id="IPR007831">
    <property type="entry name" value="T2SS_GspE_N"/>
</dbReference>
<dbReference type="GO" id="GO:0005524">
    <property type="term" value="F:ATP binding"/>
    <property type="evidence" value="ECO:0007669"/>
    <property type="project" value="UniProtKB-KW"/>
</dbReference>
<dbReference type="FunFam" id="3.30.450.90:FF:000001">
    <property type="entry name" value="Type II secretion system ATPase GspE"/>
    <property type="match status" value="1"/>
</dbReference>
<dbReference type="SUPFAM" id="SSF160246">
    <property type="entry name" value="EspE N-terminal domain-like"/>
    <property type="match status" value="1"/>
</dbReference>
<dbReference type="Pfam" id="PF05157">
    <property type="entry name" value="MshEN"/>
    <property type="match status" value="1"/>
</dbReference>
<reference evidence="5 6" key="1">
    <citation type="submission" date="2020-04" db="EMBL/GenBank/DDBJ databases">
        <title>Ferrimonas sp. S7 isolated from sea water.</title>
        <authorList>
            <person name="Bae S.S."/>
            <person name="Baek K."/>
        </authorList>
    </citation>
    <scope>NUCLEOTIDE SEQUENCE [LARGE SCALE GENOMIC DNA]</scope>
    <source>
        <strain evidence="5 6">S7</strain>
    </source>
</reference>
<keyword evidence="2" id="KW-0547">Nucleotide-binding</keyword>
<evidence type="ECO:0000256" key="2">
    <source>
        <dbReference type="ARBA" id="ARBA00022741"/>
    </source>
</evidence>
<dbReference type="FunFam" id="3.30.300.160:FF:000002">
    <property type="entry name" value="Type II secretion system protein E"/>
    <property type="match status" value="1"/>
</dbReference>
<dbReference type="PANTHER" id="PTHR30258:SF29">
    <property type="entry name" value="MSHA PILUS ASSEMBLY ATPASE MSHE"/>
    <property type="match status" value="1"/>
</dbReference>
<evidence type="ECO:0000313" key="5">
    <source>
        <dbReference type="EMBL" id="QIZ77921.1"/>
    </source>
</evidence>
<dbReference type="InterPro" id="IPR003593">
    <property type="entry name" value="AAA+_ATPase"/>
</dbReference>
<dbReference type="Gene3D" id="3.30.300.160">
    <property type="entry name" value="Type II secretion system, protein E, N-terminal domain"/>
    <property type="match status" value="1"/>
</dbReference>
<dbReference type="GO" id="GO:0016887">
    <property type="term" value="F:ATP hydrolysis activity"/>
    <property type="evidence" value="ECO:0007669"/>
    <property type="project" value="TreeGrafter"/>
</dbReference>
<dbReference type="RefSeq" id="WP_168661378.1">
    <property type="nucleotide sequence ID" value="NZ_CP051180.1"/>
</dbReference>
<comment type="similarity">
    <text evidence="1">Belongs to the GSP E family.</text>
</comment>
<proteinExistence type="inferred from homology"/>
<evidence type="ECO:0000256" key="1">
    <source>
        <dbReference type="ARBA" id="ARBA00006611"/>
    </source>
</evidence>
<dbReference type="Gene3D" id="3.40.50.300">
    <property type="entry name" value="P-loop containing nucleotide triphosphate hydrolases"/>
    <property type="match status" value="1"/>
</dbReference>
<evidence type="ECO:0000256" key="3">
    <source>
        <dbReference type="ARBA" id="ARBA00022840"/>
    </source>
</evidence>
<dbReference type="InterPro" id="IPR037257">
    <property type="entry name" value="T2SS_E_N_sf"/>
</dbReference>
<protein>
    <submittedName>
        <fullName evidence="5">Flp pilus assembly complex ATPase component TadA</fullName>
    </submittedName>
</protein>
<dbReference type="FunFam" id="3.40.50.300:FF:000398">
    <property type="entry name" value="Type IV pilus assembly ATPase PilB"/>
    <property type="match status" value="1"/>
</dbReference>
<name>A0A6H1UFR1_9GAMM</name>
<dbReference type="InterPro" id="IPR027417">
    <property type="entry name" value="P-loop_NTPase"/>
</dbReference>
<feature type="domain" description="Bacterial type II secretion system protein E" evidence="4">
    <location>
        <begin position="383"/>
        <end position="397"/>
    </location>
</feature>
<dbReference type="PANTHER" id="PTHR30258">
    <property type="entry name" value="TYPE II SECRETION SYSTEM PROTEIN GSPE-RELATED"/>
    <property type="match status" value="1"/>
</dbReference>
<evidence type="ECO:0000259" key="4">
    <source>
        <dbReference type="PROSITE" id="PS00662"/>
    </source>
</evidence>
<dbReference type="CDD" id="cd01129">
    <property type="entry name" value="PulE-GspE-like"/>
    <property type="match status" value="1"/>
</dbReference>